<protein>
    <submittedName>
        <fullName evidence="1">Uncharacterized protein</fullName>
    </submittedName>
</protein>
<dbReference type="AlphaFoldDB" id="A0AAP0HK06"/>
<evidence type="ECO:0000313" key="1">
    <source>
        <dbReference type="EMBL" id="KAK9087211.1"/>
    </source>
</evidence>
<sequence>MSLNLLVVITTKLCKNCTKLLHGTSFNPQQINKFQCIFATPKQMFHLNCYALFSVSFITSSEVFDPQWRWLF</sequence>
<accession>A0AAP0HK06</accession>
<name>A0AAP0HK06_9MAGN</name>
<keyword evidence="2" id="KW-1185">Reference proteome</keyword>
<reference evidence="1 2" key="1">
    <citation type="submission" date="2024-01" db="EMBL/GenBank/DDBJ databases">
        <title>Genome assemblies of Stephania.</title>
        <authorList>
            <person name="Yang L."/>
        </authorList>
    </citation>
    <scope>NUCLEOTIDE SEQUENCE [LARGE SCALE GENOMIC DNA]</scope>
    <source>
        <strain evidence="1">YNDBR</strain>
        <tissue evidence="1">Leaf</tissue>
    </source>
</reference>
<dbReference type="Proteomes" id="UP001420932">
    <property type="component" value="Unassembled WGS sequence"/>
</dbReference>
<gene>
    <name evidence="1" type="ORF">Syun_029605</name>
</gene>
<dbReference type="EMBL" id="JBBNAF010000013">
    <property type="protein sequence ID" value="KAK9087211.1"/>
    <property type="molecule type" value="Genomic_DNA"/>
</dbReference>
<comment type="caution">
    <text evidence="1">The sequence shown here is derived from an EMBL/GenBank/DDBJ whole genome shotgun (WGS) entry which is preliminary data.</text>
</comment>
<proteinExistence type="predicted"/>
<evidence type="ECO:0000313" key="2">
    <source>
        <dbReference type="Proteomes" id="UP001420932"/>
    </source>
</evidence>
<organism evidence="1 2">
    <name type="scientific">Stephania yunnanensis</name>
    <dbReference type="NCBI Taxonomy" id="152371"/>
    <lineage>
        <taxon>Eukaryota</taxon>
        <taxon>Viridiplantae</taxon>
        <taxon>Streptophyta</taxon>
        <taxon>Embryophyta</taxon>
        <taxon>Tracheophyta</taxon>
        <taxon>Spermatophyta</taxon>
        <taxon>Magnoliopsida</taxon>
        <taxon>Ranunculales</taxon>
        <taxon>Menispermaceae</taxon>
        <taxon>Menispermoideae</taxon>
        <taxon>Cissampelideae</taxon>
        <taxon>Stephania</taxon>
    </lineage>
</organism>